<dbReference type="Gene3D" id="2.60.450.10">
    <property type="entry name" value="Lipopolysaccharide (LPS) transport protein A like domain"/>
    <property type="match status" value="1"/>
</dbReference>
<evidence type="ECO:0000256" key="2">
    <source>
        <dbReference type="ARBA" id="ARBA00022729"/>
    </source>
</evidence>
<proteinExistence type="predicted"/>
<dbReference type="Pfam" id="PF03968">
    <property type="entry name" value="LptD_N"/>
    <property type="match status" value="1"/>
</dbReference>
<dbReference type="RefSeq" id="WP_034962626.1">
    <property type="nucleotide sequence ID" value="NZ_CBCRTP010000011.1"/>
</dbReference>
<dbReference type="InterPro" id="IPR052037">
    <property type="entry name" value="LPS_export_LptA"/>
</dbReference>
<keyword evidence="9" id="KW-1185">Reference proteome</keyword>
<dbReference type="Proteomes" id="UP000052257">
    <property type="component" value="Unassembled WGS sequence"/>
</dbReference>
<evidence type="ECO:0000313" key="5">
    <source>
        <dbReference type="EMBL" id="CUU74337.1"/>
    </source>
</evidence>
<dbReference type="Proteomes" id="UP000052245">
    <property type="component" value="Unassembled WGS sequence"/>
</dbReference>
<dbReference type="EMBL" id="NIQP01000004">
    <property type="protein sequence ID" value="PPB71840.1"/>
    <property type="molecule type" value="Genomic_DNA"/>
</dbReference>
<accession>A0A2S5J750</accession>
<comment type="caution">
    <text evidence="8">The sequence shown here is derived from an EMBL/GenBank/DDBJ whole genome shotgun (WGS) entry which is preliminary data.</text>
</comment>
<dbReference type="GO" id="GO:0001530">
    <property type="term" value="F:lipopolysaccharide binding"/>
    <property type="evidence" value="ECO:0007669"/>
    <property type="project" value="InterPro"/>
</dbReference>
<dbReference type="Proteomes" id="UP000052237">
    <property type="component" value="Unassembled WGS sequence"/>
</dbReference>
<protein>
    <submittedName>
        <fullName evidence="8">Lipopolysaccharide transport periplasmic protein LptA</fullName>
    </submittedName>
    <submittedName>
        <fullName evidence="5">OstA family protein</fullName>
    </submittedName>
</protein>
<dbReference type="AlphaFoldDB" id="A0A2S5J750"/>
<evidence type="ECO:0000256" key="3">
    <source>
        <dbReference type="ARBA" id="ARBA00022764"/>
    </source>
</evidence>
<dbReference type="GO" id="GO:0017089">
    <property type="term" value="F:glycolipid transfer activity"/>
    <property type="evidence" value="ECO:0007669"/>
    <property type="project" value="TreeGrafter"/>
</dbReference>
<reference evidence="9 10" key="1">
    <citation type="submission" date="2015-11" db="EMBL/GenBank/DDBJ databases">
        <authorList>
            <consortium name="Pathogen Informatics"/>
        </authorList>
    </citation>
    <scope>NUCLEOTIDE SEQUENCE [LARGE SCALE GENOMIC DNA]</scope>
    <source>
        <strain evidence="5 9">006A-0059</strain>
        <strain evidence="6 11">006A-0191</strain>
        <strain evidence="7 10">007A-0283</strain>
    </source>
</reference>
<dbReference type="GO" id="GO:0009279">
    <property type="term" value="C:cell outer membrane"/>
    <property type="evidence" value="ECO:0007669"/>
    <property type="project" value="TreeGrafter"/>
</dbReference>
<dbReference type="EMBL" id="FAVC01000001">
    <property type="protein sequence ID" value="CUU78690.1"/>
    <property type="molecule type" value="Genomic_DNA"/>
</dbReference>
<dbReference type="GO" id="GO:0030288">
    <property type="term" value="C:outer membrane-bounded periplasmic space"/>
    <property type="evidence" value="ECO:0007669"/>
    <property type="project" value="TreeGrafter"/>
</dbReference>
<evidence type="ECO:0000256" key="1">
    <source>
        <dbReference type="ARBA" id="ARBA00022448"/>
    </source>
</evidence>
<evidence type="ECO:0000313" key="12">
    <source>
        <dbReference type="Proteomes" id="UP000239685"/>
    </source>
</evidence>
<sequence length="157" mass="18011">MVGKKISFIFGLFLAINLNAERIEVTSEDFFADEKALVSDLKGNVVIKKGDYDTLNADFVKIFFDKNKQPIKYVATGNAKFKVILNEKNYDGSGEELTYEPSKQLYTLKQNAYLHEMQTDKKIYGDIITVNQLEGTYKVTSKDKKPVKFIFQIEDKK</sequence>
<dbReference type="InterPro" id="IPR014340">
    <property type="entry name" value="LptA"/>
</dbReference>
<evidence type="ECO:0000313" key="7">
    <source>
        <dbReference type="EMBL" id="CUU78690.1"/>
    </source>
</evidence>
<keyword evidence="3" id="KW-0574">Periplasm</keyword>
<evidence type="ECO:0000313" key="9">
    <source>
        <dbReference type="Proteomes" id="UP000052237"/>
    </source>
</evidence>
<dbReference type="Proteomes" id="UP000239685">
    <property type="component" value="Unassembled WGS sequence"/>
</dbReference>
<feature type="domain" description="Organic solvent tolerance-like N-terminal" evidence="4">
    <location>
        <begin position="24"/>
        <end position="135"/>
    </location>
</feature>
<accession>A0A0S4SI90</accession>
<name>A0A2S5J750_CAMHY</name>
<evidence type="ECO:0000313" key="6">
    <source>
        <dbReference type="EMBL" id="CUU75224.1"/>
    </source>
</evidence>
<evidence type="ECO:0000313" key="11">
    <source>
        <dbReference type="Proteomes" id="UP000052257"/>
    </source>
</evidence>
<dbReference type="InterPro" id="IPR005653">
    <property type="entry name" value="OstA-like_N"/>
</dbReference>
<reference evidence="8 12" key="2">
    <citation type="submission" date="2017-06" db="EMBL/GenBank/DDBJ databases">
        <title>Updating the genomic taxonomy and epidemiology of Campylobacter hyointestinalis; discovery in New Zealand farmed ruminants.</title>
        <authorList>
            <person name="Wilkinson D.A."/>
            <person name="Fayaz A."/>
            <person name="Biggs P.J."/>
            <person name="Midwinter A.C."/>
        </authorList>
    </citation>
    <scope>NUCLEOTIDE SEQUENCE [LARGE SCALE GENOMIC DNA]</scope>
    <source>
        <strain evidence="8 12">S1614a</strain>
    </source>
</reference>
<evidence type="ECO:0000313" key="8">
    <source>
        <dbReference type="EMBL" id="PPB71840.1"/>
    </source>
</evidence>
<dbReference type="NCBIfam" id="TIGR03002">
    <property type="entry name" value="outer_YhbN_LptA"/>
    <property type="match status" value="1"/>
</dbReference>
<keyword evidence="1" id="KW-0813">Transport</keyword>
<dbReference type="GO" id="GO:0015920">
    <property type="term" value="P:lipopolysaccharide transport"/>
    <property type="evidence" value="ECO:0007669"/>
    <property type="project" value="InterPro"/>
</dbReference>
<evidence type="ECO:0000259" key="4">
    <source>
        <dbReference type="Pfam" id="PF03968"/>
    </source>
</evidence>
<dbReference type="PANTHER" id="PTHR36504:SF1">
    <property type="entry name" value="LIPOPOLYSACCHARIDE EXPORT SYSTEM PROTEIN LPTA"/>
    <property type="match status" value="1"/>
</dbReference>
<organism evidence="8 12">
    <name type="scientific">Campylobacter hyointestinalis subsp. hyointestinalis</name>
    <dbReference type="NCBI Taxonomy" id="91352"/>
    <lineage>
        <taxon>Bacteria</taxon>
        <taxon>Pseudomonadati</taxon>
        <taxon>Campylobacterota</taxon>
        <taxon>Epsilonproteobacteria</taxon>
        <taxon>Campylobacterales</taxon>
        <taxon>Campylobacteraceae</taxon>
        <taxon>Campylobacter</taxon>
    </lineage>
</organism>
<keyword evidence="2" id="KW-0732">Signal</keyword>
<dbReference type="PANTHER" id="PTHR36504">
    <property type="entry name" value="LIPOPOLYSACCHARIDE EXPORT SYSTEM PROTEIN LPTA"/>
    <property type="match status" value="1"/>
</dbReference>
<evidence type="ECO:0000313" key="10">
    <source>
        <dbReference type="Proteomes" id="UP000052245"/>
    </source>
</evidence>
<dbReference type="EMBL" id="FAUW01000002">
    <property type="protein sequence ID" value="CUU75224.1"/>
    <property type="molecule type" value="Genomic_DNA"/>
</dbReference>
<dbReference type="EMBL" id="FAVB01000001">
    <property type="protein sequence ID" value="CUU74337.1"/>
    <property type="molecule type" value="Genomic_DNA"/>
</dbReference>
<gene>
    <name evidence="8" type="primary">lptA</name>
    <name evidence="8" type="ORF">CDQ78_05560</name>
    <name evidence="5" type="ORF">ERS686654_00597</name>
    <name evidence="6" type="ORF">ERS739220_00626</name>
    <name evidence="7" type="ORF">ERS739223_00784</name>
</gene>